<reference evidence="2 3" key="1">
    <citation type="submission" date="2016-10" db="EMBL/GenBank/DDBJ databases">
        <authorList>
            <person name="de Groot N.N."/>
        </authorList>
    </citation>
    <scope>NUCLEOTIDE SEQUENCE [LARGE SCALE GENOMIC DNA]</scope>
    <source>
        <strain evidence="3">P4B,CCM 7963,CECT 7998,DSM 25260,IBRC-M 10614,KCTC 13821</strain>
    </source>
</reference>
<evidence type="ECO:0000259" key="1">
    <source>
        <dbReference type="SMART" id="SM01091"/>
    </source>
</evidence>
<dbReference type="InterPro" id="IPR036318">
    <property type="entry name" value="FAD-bd_PCMH-like_sf"/>
</dbReference>
<gene>
    <name evidence="2" type="ORF">SAMN05216352_105286</name>
</gene>
<feature type="domain" description="Transporter-associated" evidence="1">
    <location>
        <begin position="1"/>
        <end position="70"/>
    </location>
</feature>
<dbReference type="SMART" id="SM01091">
    <property type="entry name" value="CorC_HlyC"/>
    <property type="match status" value="1"/>
</dbReference>
<dbReference type="PANTHER" id="PTHR43099:SF2">
    <property type="entry name" value="UPF0053 PROTEIN YRKA"/>
    <property type="match status" value="1"/>
</dbReference>
<dbReference type="InterPro" id="IPR051676">
    <property type="entry name" value="UPF0053_domain"/>
</dbReference>
<evidence type="ECO:0000313" key="3">
    <source>
        <dbReference type="Proteomes" id="UP000199017"/>
    </source>
</evidence>
<keyword evidence="3" id="KW-1185">Reference proteome</keyword>
<evidence type="ECO:0000313" key="2">
    <source>
        <dbReference type="EMBL" id="SDI20836.1"/>
    </source>
</evidence>
<dbReference type="AlphaFoldDB" id="A0A1G8IPG2"/>
<dbReference type="STRING" id="930129.SAMN05216352_105286"/>
<dbReference type="EMBL" id="FNDU01000005">
    <property type="protein sequence ID" value="SDI20836.1"/>
    <property type="molecule type" value="Genomic_DNA"/>
</dbReference>
<dbReference type="Gene3D" id="3.30.465.10">
    <property type="match status" value="1"/>
</dbReference>
<dbReference type="Pfam" id="PF03471">
    <property type="entry name" value="CorC_HlyC"/>
    <property type="match status" value="1"/>
</dbReference>
<dbReference type="PANTHER" id="PTHR43099">
    <property type="entry name" value="UPF0053 PROTEIN YRKA"/>
    <property type="match status" value="1"/>
</dbReference>
<dbReference type="SUPFAM" id="SSF56176">
    <property type="entry name" value="FAD-binding/transporter-associated domain-like"/>
    <property type="match status" value="1"/>
</dbReference>
<organism evidence="2 3">
    <name type="scientific">Alteribacillus bidgolensis</name>
    <dbReference type="NCBI Taxonomy" id="930129"/>
    <lineage>
        <taxon>Bacteria</taxon>
        <taxon>Bacillati</taxon>
        <taxon>Bacillota</taxon>
        <taxon>Bacilli</taxon>
        <taxon>Bacillales</taxon>
        <taxon>Bacillaceae</taxon>
        <taxon>Alteribacillus</taxon>
    </lineage>
</organism>
<name>A0A1G8IPG2_9BACI</name>
<dbReference type="RefSeq" id="WP_091584716.1">
    <property type="nucleotide sequence ID" value="NZ_FNDU01000005.1"/>
</dbReference>
<dbReference type="Proteomes" id="UP000199017">
    <property type="component" value="Unassembled WGS sequence"/>
</dbReference>
<proteinExistence type="predicted"/>
<sequence length="93" mass="10591">MLDGKVLIEEVNELLGIDLEDGPIDTIGGLILFEKPEVQEGENISFGNWKFAPIEMEGQQIRMIEAIKKKRLDCPLHNTFNFSFALLQDTHFT</sequence>
<dbReference type="InterPro" id="IPR005170">
    <property type="entry name" value="Transptr-assoc_dom"/>
</dbReference>
<protein>
    <submittedName>
        <fullName evidence="2">Transporter associated domain-containing protein</fullName>
    </submittedName>
</protein>
<dbReference type="InterPro" id="IPR016169">
    <property type="entry name" value="FAD-bd_PCMH_sub2"/>
</dbReference>
<dbReference type="GO" id="GO:0050660">
    <property type="term" value="F:flavin adenine dinucleotide binding"/>
    <property type="evidence" value="ECO:0007669"/>
    <property type="project" value="InterPro"/>
</dbReference>
<dbReference type="OrthoDB" id="9797674at2"/>
<accession>A0A1G8IPG2</accession>